<dbReference type="AlphaFoldDB" id="A0A8J6C3Q4"/>
<dbReference type="Pfam" id="PF00515">
    <property type="entry name" value="TPR_1"/>
    <property type="match status" value="1"/>
</dbReference>
<evidence type="ECO:0000256" key="6">
    <source>
        <dbReference type="ARBA" id="ARBA00022723"/>
    </source>
</evidence>
<evidence type="ECO:0000256" key="1">
    <source>
        <dbReference type="ARBA" id="ARBA00001936"/>
    </source>
</evidence>
<dbReference type="GO" id="GO:0046872">
    <property type="term" value="F:metal ion binding"/>
    <property type="evidence" value="ECO:0007669"/>
    <property type="project" value="UniProtKB-KW"/>
</dbReference>
<evidence type="ECO:0000256" key="14">
    <source>
        <dbReference type="ARBA" id="ARBA00048832"/>
    </source>
</evidence>
<dbReference type="SMART" id="SM00028">
    <property type="entry name" value="TPR"/>
    <property type="match status" value="3"/>
</dbReference>
<dbReference type="InterPro" id="IPR051134">
    <property type="entry name" value="PPP_phosphatase"/>
</dbReference>
<keyword evidence="6" id="KW-0479">Metal-binding</keyword>
<dbReference type="Proteomes" id="UP000751190">
    <property type="component" value="Unassembled WGS sequence"/>
</dbReference>
<comment type="similarity">
    <text evidence="4">Belongs to the PPP phosphatase family. PP-5 (PP-T) subfamily.</text>
</comment>
<evidence type="ECO:0000256" key="10">
    <source>
        <dbReference type="ARBA" id="ARBA00022912"/>
    </source>
</evidence>
<keyword evidence="12" id="KW-0539">Nucleus</keyword>
<protein>
    <recommendedName>
        <fullName evidence="15">Serine/threonine-protein phosphatase T</fullName>
        <ecNumber evidence="5">3.1.3.16</ecNumber>
    </recommendedName>
</protein>
<dbReference type="PROSITE" id="PS50005">
    <property type="entry name" value="TPR"/>
    <property type="match status" value="2"/>
</dbReference>
<comment type="cofactor">
    <cofactor evidence="2">
        <name>Mg(2+)</name>
        <dbReference type="ChEBI" id="CHEBI:18420"/>
    </cofactor>
</comment>
<dbReference type="OrthoDB" id="445564at2759"/>
<keyword evidence="8" id="KW-0378">Hydrolase</keyword>
<dbReference type="EMBL" id="JAGTXO010000066">
    <property type="protein sequence ID" value="KAG8457641.1"/>
    <property type="molecule type" value="Genomic_DNA"/>
</dbReference>
<keyword evidence="10" id="KW-0904">Protein phosphatase</keyword>
<dbReference type="PANTHER" id="PTHR45668">
    <property type="entry name" value="SERINE/THREONINE-PROTEIN PHOSPHATASE 5-RELATED"/>
    <property type="match status" value="1"/>
</dbReference>
<dbReference type="EC" id="3.1.3.16" evidence="5"/>
<comment type="catalytic activity">
    <reaction evidence="14">
        <text>O-phospho-L-threonyl-[protein] + H2O = L-threonyl-[protein] + phosphate</text>
        <dbReference type="Rhea" id="RHEA:47004"/>
        <dbReference type="Rhea" id="RHEA-COMP:11060"/>
        <dbReference type="Rhea" id="RHEA-COMP:11605"/>
        <dbReference type="ChEBI" id="CHEBI:15377"/>
        <dbReference type="ChEBI" id="CHEBI:30013"/>
        <dbReference type="ChEBI" id="CHEBI:43474"/>
        <dbReference type="ChEBI" id="CHEBI:61977"/>
        <dbReference type="EC" id="3.1.3.16"/>
    </reaction>
    <physiologicalReaction direction="left-to-right" evidence="14">
        <dbReference type="Rhea" id="RHEA:47005"/>
    </physiologicalReaction>
</comment>
<feature type="repeat" description="TPR" evidence="17">
    <location>
        <begin position="88"/>
        <end position="121"/>
    </location>
</feature>
<proteinExistence type="inferred from homology"/>
<dbReference type="OMA" id="IHKKYAF"/>
<dbReference type="PRINTS" id="PR00114">
    <property type="entry name" value="STPHPHTASE"/>
</dbReference>
<dbReference type="InterPro" id="IPR041753">
    <property type="entry name" value="PP5_C"/>
</dbReference>
<comment type="catalytic activity">
    <reaction evidence="13">
        <text>O-phospho-L-seryl-[protein] + H2O = L-seryl-[protein] + phosphate</text>
        <dbReference type="Rhea" id="RHEA:20629"/>
        <dbReference type="Rhea" id="RHEA-COMP:9863"/>
        <dbReference type="Rhea" id="RHEA-COMP:11604"/>
        <dbReference type="ChEBI" id="CHEBI:15377"/>
        <dbReference type="ChEBI" id="CHEBI:29999"/>
        <dbReference type="ChEBI" id="CHEBI:43474"/>
        <dbReference type="ChEBI" id="CHEBI:83421"/>
        <dbReference type="EC" id="3.1.3.16"/>
    </reaction>
    <physiologicalReaction direction="left-to-right" evidence="13">
        <dbReference type="Rhea" id="RHEA:20630"/>
    </physiologicalReaction>
</comment>
<evidence type="ECO:0000256" key="3">
    <source>
        <dbReference type="ARBA" id="ARBA00004123"/>
    </source>
</evidence>
<dbReference type="GO" id="GO:0004722">
    <property type="term" value="F:protein serine/threonine phosphatase activity"/>
    <property type="evidence" value="ECO:0007669"/>
    <property type="project" value="UniProtKB-EC"/>
</dbReference>
<dbReference type="InterPro" id="IPR006186">
    <property type="entry name" value="Ser/Thr-sp_prot-phosphatase"/>
</dbReference>
<dbReference type="InterPro" id="IPR029052">
    <property type="entry name" value="Metallo-depent_PP-like"/>
</dbReference>
<evidence type="ECO:0000256" key="13">
    <source>
        <dbReference type="ARBA" id="ARBA00047986"/>
    </source>
</evidence>
<dbReference type="PIRSF" id="PIRSF033096">
    <property type="entry name" value="PPPtase_5"/>
    <property type="match status" value="1"/>
</dbReference>
<keyword evidence="9 17" id="KW-0802">TPR repeat</keyword>
<dbReference type="GO" id="GO:0005737">
    <property type="term" value="C:cytoplasm"/>
    <property type="evidence" value="ECO:0007669"/>
    <property type="project" value="UniProtKB-ARBA"/>
</dbReference>
<evidence type="ECO:0000256" key="8">
    <source>
        <dbReference type="ARBA" id="ARBA00022801"/>
    </source>
</evidence>
<evidence type="ECO:0000256" key="2">
    <source>
        <dbReference type="ARBA" id="ARBA00001946"/>
    </source>
</evidence>
<dbReference type="InterPro" id="IPR011990">
    <property type="entry name" value="TPR-like_helical_dom_sf"/>
</dbReference>
<evidence type="ECO:0000256" key="11">
    <source>
        <dbReference type="ARBA" id="ARBA00023211"/>
    </source>
</evidence>
<dbReference type="SMART" id="SM00156">
    <property type="entry name" value="PP2Ac"/>
    <property type="match status" value="1"/>
</dbReference>
<comment type="subcellular location">
    <subcellularLocation>
        <location evidence="3">Nucleus</location>
    </subcellularLocation>
</comment>
<evidence type="ECO:0000313" key="21">
    <source>
        <dbReference type="Proteomes" id="UP000751190"/>
    </source>
</evidence>
<dbReference type="Gene3D" id="3.60.21.10">
    <property type="match status" value="1"/>
</dbReference>
<organism evidence="20 21">
    <name type="scientific">Diacronema lutheri</name>
    <name type="common">Unicellular marine alga</name>
    <name type="synonym">Monochrysis lutheri</name>
    <dbReference type="NCBI Taxonomy" id="2081491"/>
    <lineage>
        <taxon>Eukaryota</taxon>
        <taxon>Haptista</taxon>
        <taxon>Haptophyta</taxon>
        <taxon>Pavlovophyceae</taxon>
        <taxon>Pavlovales</taxon>
        <taxon>Pavlovaceae</taxon>
        <taxon>Diacronema</taxon>
    </lineage>
</organism>
<evidence type="ECO:0000256" key="7">
    <source>
        <dbReference type="ARBA" id="ARBA00022737"/>
    </source>
</evidence>
<dbReference type="InterPro" id="IPR019734">
    <property type="entry name" value="TPR_rpt"/>
</dbReference>
<evidence type="ECO:0000256" key="12">
    <source>
        <dbReference type="ARBA" id="ARBA00023242"/>
    </source>
</evidence>
<comment type="caution">
    <text evidence="20">The sequence shown here is derived from an EMBL/GenBank/DDBJ whole genome shotgun (WGS) entry which is preliminary data.</text>
</comment>
<sequence length="489" mass="54633">MSGDEAAAAVGAEAADGEEVERLKTEGNKLFAEGHHPDAIKVYTQAIQADPLNTALYTNRSLCHIKMETHGLAIADAATAIELDPKCVKAYYRLGSAYMGLGKYKDARTNYRKACQLKPNDRDAALRLKECDKQVKREAFEKAIEAGGDEAPPVSESVHIETIVVEDSYDGPRLSWPITAEFVKELTEHLRAQKALHRRYVFEILREAENILKRLPSVFDVPIPPGGTFSVCGDTHGQFYDLLNIFTINGWPSPENPYLFNGDYVDRGSFSFEVVLTMLAMKCLLPDHFHLTRGNHESKTMNKMYGFEGEVKHKYSEQTFSYFSEVFNWLPLGCVLGGKVFIVHGGLFSRDDVTLDELRALNRNREPPEEGLMSEMLWSDPQPQPGRSPSKRGVGLSFGPDVTQSFLERNGLKLVVRSHEVKDAGYEVEAGGRLVTVFSAPNYCDQMGNMGALLRFDSDCEWKAVQFEAVPHPPIRPMQYASMGSLFGF</sequence>
<feature type="domain" description="Serine/threonine specific protein phosphatases" evidence="19">
    <location>
        <begin position="196"/>
        <end position="471"/>
    </location>
</feature>
<dbReference type="PANTHER" id="PTHR45668:SF5">
    <property type="entry name" value="SERINE_THREONINE-PROTEIN PHOSPHATASE 5"/>
    <property type="match status" value="1"/>
</dbReference>
<comment type="cofactor">
    <cofactor evidence="1">
        <name>Mn(2+)</name>
        <dbReference type="ChEBI" id="CHEBI:29035"/>
    </cofactor>
</comment>
<dbReference type="GO" id="GO:0005634">
    <property type="term" value="C:nucleus"/>
    <property type="evidence" value="ECO:0007669"/>
    <property type="project" value="UniProtKB-SubCell"/>
</dbReference>
<evidence type="ECO:0000256" key="15">
    <source>
        <dbReference type="ARBA" id="ARBA00073946"/>
    </source>
</evidence>
<dbReference type="SUPFAM" id="SSF56300">
    <property type="entry name" value="Metallo-dependent phosphatases"/>
    <property type="match status" value="1"/>
</dbReference>
<evidence type="ECO:0000256" key="5">
    <source>
        <dbReference type="ARBA" id="ARBA00013081"/>
    </source>
</evidence>
<dbReference type="FunFam" id="3.60.21.10:FF:000036">
    <property type="entry name" value="Serine/threonine protein phosphatase 5"/>
    <property type="match status" value="1"/>
</dbReference>
<keyword evidence="7" id="KW-0677">Repeat</keyword>
<keyword evidence="21" id="KW-1185">Reference proteome</keyword>
<reference evidence="20" key="1">
    <citation type="submission" date="2021-05" db="EMBL/GenBank/DDBJ databases">
        <title>The genome of the haptophyte Pavlova lutheri (Diacronema luteri, Pavlovales) - a model for lipid biosynthesis in eukaryotic algae.</title>
        <authorList>
            <person name="Hulatt C.J."/>
            <person name="Posewitz M.C."/>
        </authorList>
    </citation>
    <scope>NUCLEOTIDE SEQUENCE</scope>
    <source>
        <strain evidence="20">NIVA-4/92</strain>
    </source>
</reference>
<evidence type="ECO:0000256" key="9">
    <source>
        <dbReference type="ARBA" id="ARBA00022803"/>
    </source>
</evidence>
<feature type="repeat" description="TPR" evidence="17">
    <location>
        <begin position="20"/>
        <end position="53"/>
    </location>
</feature>
<dbReference type="Pfam" id="PF00149">
    <property type="entry name" value="Metallophos"/>
    <property type="match status" value="1"/>
</dbReference>
<evidence type="ECO:0000256" key="17">
    <source>
        <dbReference type="PROSITE-ProRule" id="PRU00339"/>
    </source>
</evidence>
<evidence type="ECO:0000256" key="4">
    <source>
        <dbReference type="ARBA" id="ARBA00008786"/>
    </source>
</evidence>
<name>A0A8J6C3Q4_DIALT</name>
<evidence type="ECO:0000256" key="18">
    <source>
        <dbReference type="SAM" id="MobiDB-lite"/>
    </source>
</evidence>
<accession>A0A8J6C3Q4</accession>
<gene>
    <name evidence="20" type="ORF">KFE25_002305</name>
</gene>
<dbReference type="InterPro" id="IPR013235">
    <property type="entry name" value="PPP_dom"/>
</dbReference>
<dbReference type="PROSITE" id="PS50293">
    <property type="entry name" value="TPR_REGION"/>
    <property type="match status" value="1"/>
</dbReference>
<feature type="region of interest" description="Disordered" evidence="18">
    <location>
        <begin position="364"/>
        <end position="394"/>
    </location>
</feature>
<evidence type="ECO:0000259" key="19">
    <source>
        <dbReference type="SMART" id="SM00156"/>
    </source>
</evidence>
<feature type="active site" description="Proton donor/acceptor" evidence="16">
    <location>
        <position position="296"/>
    </location>
</feature>
<keyword evidence="11" id="KW-0464">Manganese</keyword>
<evidence type="ECO:0000313" key="20">
    <source>
        <dbReference type="EMBL" id="KAG8457641.1"/>
    </source>
</evidence>
<dbReference type="SUPFAM" id="SSF48452">
    <property type="entry name" value="TPR-like"/>
    <property type="match status" value="1"/>
</dbReference>
<dbReference type="Pfam" id="PF08321">
    <property type="entry name" value="PPP5"/>
    <property type="match status" value="1"/>
</dbReference>
<dbReference type="Gene3D" id="1.25.40.10">
    <property type="entry name" value="Tetratricopeptide repeat domain"/>
    <property type="match status" value="1"/>
</dbReference>
<evidence type="ECO:0000256" key="16">
    <source>
        <dbReference type="PIRSR" id="PIRSR033096-1"/>
    </source>
</evidence>
<dbReference type="InterPro" id="IPR004843">
    <property type="entry name" value="Calcineurin-like_PHP"/>
</dbReference>
<dbReference type="CDD" id="cd07417">
    <property type="entry name" value="MPP_PP5_C"/>
    <property type="match status" value="1"/>
</dbReference>